<comment type="caution">
    <text evidence="1">The sequence shown here is derived from an EMBL/GenBank/DDBJ whole genome shotgun (WGS) entry which is preliminary data.</text>
</comment>
<proteinExistence type="predicted"/>
<keyword evidence="2" id="KW-1185">Reference proteome</keyword>
<dbReference type="Proteomes" id="UP000254326">
    <property type="component" value="Unassembled WGS sequence"/>
</dbReference>
<dbReference type="RefSeq" id="WP_115467605.1">
    <property type="nucleotide sequence ID" value="NZ_QKRA01000003.1"/>
</dbReference>
<organism evidence="1 2">
    <name type="scientific">Marinomonas piezotolerans</name>
    <dbReference type="NCBI Taxonomy" id="2213058"/>
    <lineage>
        <taxon>Bacteria</taxon>
        <taxon>Pseudomonadati</taxon>
        <taxon>Pseudomonadota</taxon>
        <taxon>Gammaproteobacteria</taxon>
        <taxon>Oceanospirillales</taxon>
        <taxon>Oceanospirillaceae</taxon>
        <taxon>Marinomonas</taxon>
    </lineage>
</organism>
<gene>
    <name evidence="1" type="ORF">DN730_08025</name>
</gene>
<dbReference type="OrthoDB" id="6627928at2"/>
<protein>
    <submittedName>
        <fullName evidence="1">Uncharacterized protein</fullName>
    </submittedName>
</protein>
<dbReference type="EMBL" id="QKRA01000003">
    <property type="protein sequence ID" value="RDL44342.1"/>
    <property type="molecule type" value="Genomic_DNA"/>
</dbReference>
<reference evidence="1 2" key="1">
    <citation type="submission" date="2018-06" db="EMBL/GenBank/DDBJ databases">
        <title>Marinomonas sp. YLB-05 draft genome sequence.</title>
        <authorList>
            <person name="Yu L."/>
            <person name="Tang X."/>
        </authorList>
    </citation>
    <scope>NUCLEOTIDE SEQUENCE [LARGE SCALE GENOMIC DNA]</scope>
    <source>
        <strain evidence="1 2">YLB-05</strain>
    </source>
</reference>
<evidence type="ECO:0000313" key="1">
    <source>
        <dbReference type="EMBL" id="RDL44342.1"/>
    </source>
</evidence>
<sequence>MSTASQDLDPETCKRLGDQLIRLGDMMGDGLHLEPDGKWISREYRQVAKALGYIKKEDRSARITEINRLMDKRTAQVKCRKCDGKLKQTRSGAKRAKCHKCESLWQLLK</sequence>
<evidence type="ECO:0000313" key="2">
    <source>
        <dbReference type="Proteomes" id="UP000254326"/>
    </source>
</evidence>
<name>A0A370U994_9GAMM</name>
<accession>A0A370U994</accession>
<dbReference type="AlphaFoldDB" id="A0A370U994"/>